<dbReference type="GO" id="GO:0016705">
    <property type="term" value="F:oxidoreductase activity, acting on paired donors, with incorporation or reduction of molecular oxygen"/>
    <property type="evidence" value="ECO:0007669"/>
    <property type="project" value="InterPro"/>
</dbReference>
<proteinExistence type="predicted"/>
<comment type="caution">
    <text evidence="1">The sequence shown here is derived from an EMBL/GenBank/DDBJ whole genome shotgun (WGS) entry which is preliminary data.</text>
</comment>
<protein>
    <recommendedName>
        <fullName evidence="3">Cytochrome P450</fullName>
    </recommendedName>
</protein>
<dbReference type="GO" id="GO:0005506">
    <property type="term" value="F:iron ion binding"/>
    <property type="evidence" value="ECO:0007669"/>
    <property type="project" value="InterPro"/>
</dbReference>
<evidence type="ECO:0008006" key="3">
    <source>
        <dbReference type="Google" id="ProtNLM"/>
    </source>
</evidence>
<dbReference type="AlphaFoldDB" id="A0A1J8QH03"/>
<keyword evidence="2" id="KW-1185">Reference proteome</keyword>
<dbReference type="EMBL" id="LVVM01000673">
    <property type="protein sequence ID" value="OJA20197.1"/>
    <property type="molecule type" value="Genomic_DNA"/>
</dbReference>
<gene>
    <name evidence="1" type="ORF">AZE42_04628</name>
</gene>
<evidence type="ECO:0000313" key="1">
    <source>
        <dbReference type="EMBL" id="OJA20197.1"/>
    </source>
</evidence>
<dbReference type="SUPFAM" id="SSF48264">
    <property type="entry name" value="Cytochrome P450"/>
    <property type="match status" value="1"/>
</dbReference>
<dbReference type="GO" id="GO:0004497">
    <property type="term" value="F:monooxygenase activity"/>
    <property type="evidence" value="ECO:0007669"/>
    <property type="project" value="InterPro"/>
</dbReference>
<reference evidence="1 2" key="1">
    <citation type="submission" date="2016-03" db="EMBL/GenBank/DDBJ databases">
        <title>Comparative genomics of the ectomycorrhizal sister species Rhizopogon vinicolor and Rhizopogon vesiculosus (Basidiomycota: Boletales) reveals a divergence of the mating type B locus.</title>
        <authorList>
            <person name="Mujic A.B."/>
            <person name="Kuo A."/>
            <person name="Tritt A."/>
            <person name="Lipzen A."/>
            <person name="Chen C."/>
            <person name="Johnson J."/>
            <person name="Sharma A."/>
            <person name="Barry K."/>
            <person name="Grigoriev I.V."/>
            <person name="Spatafora J.W."/>
        </authorList>
    </citation>
    <scope>NUCLEOTIDE SEQUENCE [LARGE SCALE GENOMIC DNA]</scope>
    <source>
        <strain evidence="1 2">AM-OR11-056</strain>
    </source>
</reference>
<accession>A0A1J8QH03</accession>
<dbReference type="InterPro" id="IPR036396">
    <property type="entry name" value="Cyt_P450_sf"/>
</dbReference>
<name>A0A1J8QH03_9AGAM</name>
<evidence type="ECO:0000313" key="2">
    <source>
        <dbReference type="Proteomes" id="UP000183567"/>
    </source>
</evidence>
<dbReference type="GO" id="GO:0020037">
    <property type="term" value="F:heme binding"/>
    <property type="evidence" value="ECO:0007669"/>
    <property type="project" value="InterPro"/>
</dbReference>
<organism evidence="1 2">
    <name type="scientific">Rhizopogon vesiculosus</name>
    <dbReference type="NCBI Taxonomy" id="180088"/>
    <lineage>
        <taxon>Eukaryota</taxon>
        <taxon>Fungi</taxon>
        <taxon>Dikarya</taxon>
        <taxon>Basidiomycota</taxon>
        <taxon>Agaricomycotina</taxon>
        <taxon>Agaricomycetes</taxon>
        <taxon>Agaricomycetidae</taxon>
        <taxon>Boletales</taxon>
        <taxon>Suillineae</taxon>
        <taxon>Rhizopogonaceae</taxon>
        <taxon>Rhizopogon</taxon>
    </lineage>
</organism>
<dbReference type="Gene3D" id="1.10.630.10">
    <property type="entry name" value="Cytochrome P450"/>
    <property type="match status" value="1"/>
</dbReference>
<sequence length="67" mass="7425">MFFADILAVGIACIALVVTSRLTRRRVYPLPLPPGPRSLPLLGSALQLDAKRPWLTYTAWGKTYVLV</sequence>
<dbReference type="Proteomes" id="UP000183567">
    <property type="component" value="Unassembled WGS sequence"/>
</dbReference>